<reference evidence="1" key="2">
    <citation type="journal article" date="2023" name="Biology">
        <title>Prokaryotic Life Associated with Coal-Fire Gas Vents Revealed by Metagenomics.</title>
        <authorList>
            <person name="Kadnikov V.V."/>
            <person name="Mardanov A.V."/>
            <person name="Beletsky A.V."/>
            <person name="Karnachuk O.V."/>
            <person name="Ravin N.V."/>
        </authorList>
    </citation>
    <scope>NUCLEOTIDE SEQUENCE</scope>
    <source>
        <strain evidence="1">Bu02</strain>
    </source>
</reference>
<protein>
    <submittedName>
        <fullName evidence="1">DUF3189 family protein</fullName>
    </submittedName>
</protein>
<dbReference type="AlphaFoldDB" id="A0AAT9LE78"/>
<name>A0AAT9LE78_9FIRM</name>
<sequence length="240" mass="26517">MRELEKHYPQHGELVCGSRNRAAKADDAFLVWGVAPSPLAERAIRWMLSLYAAEDGPSRRVFYSCYAGTHTSVVASAVHLGLLDEEKDLSRLPYFDTRAMGEIGIPAFMGADPNGTEVYAMGTGWLFRELEAVLCDLVQVANPKAFLCICNVRGFLDLQAKIGGFLSRRFSLVLPGRRLIAASLRRKLPEIERAVAYCLDLSSKWKDNEKNARGEVVWIDGSKQGRPGCRGEAGEPGRIS</sequence>
<reference evidence="1" key="1">
    <citation type="submission" date="2020-10" db="EMBL/GenBank/DDBJ databases">
        <authorList>
            <person name="Kadnikov V."/>
            <person name="Beletsky A.V."/>
            <person name="Mardanov A.V."/>
            <person name="Karnachuk O.V."/>
            <person name="Ravin N.V."/>
        </authorList>
    </citation>
    <scope>NUCLEOTIDE SEQUENCE</scope>
    <source>
        <strain evidence="1">Bu02</strain>
    </source>
</reference>
<proteinExistence type="predicted"/>
<gene>
    <name evidence="1" type="ORF">IMF26_01970</name>
</gene>
<organism evidence="1">
    <name type="scientific">Candidatus Fermentithermobacillus carboniphilus</name>
    <dbReference type="NCBI Taxonomy" id="3085328"/>
    <lineage>
        <taxon>Bacteria</taxon>
        <taxon>Bacillati</taxon>
        <taxon>Bacillota</taxon>
        <taxon>Candidatus Fermentithermobacillia</taxon>
        <taxon>Candidatus Fermentithermobacillales</taxon>
        <taxon>Candidatus Fermentithermobacillaceae</taxon>
        <taxon>Candidatus Fermentithermobacillus</taxon>
    </lineage>
</organism>
<dbReference type="KEGG" id="fcz:IMF26_01970"/>
<dbReference type="EMBL" id="CP062796">
    <property type="protein sequence ID" value="QUL98867.1"/>
    <property type="molecule type" value="Genomic_DNA"/>
</dbReference>
<evidence type="ECO:0000313" key="1">
    <source>
        <dbReference type="EMBL" id="QUL98867.1"/>
    </source>
</evidence>
<dbReference type="Pfam" id="PF11385">
    <property type="entry name" value="DUF3189"/>
    <property type="match status" value="1"/>
</dbReference>
<dbReference type="InterPro" id="IPR021525">
    <property type="entry name" value="DUF3189"/>
</dbReference>
<accession>A0AAT9LE78</accession>